<organism evidence="2 3">
    <name type="scientific">Mycobacterium nebraskense</name>
    <dbReference type="NCBI Taxonomy" id="244292"/>
    <lineage>
        <taxon>Bacteria</taxon>
        <taxon>Bacillati</taxon>
        <taxon>Actinomycetota</taxon>
        <taxon>Actinomycetes</taxon>
        <taxon>Mycobacteriales</taxon>
        <taxon>Mycobacteriaceae</taxon>
        <taxon>Mycobacterium</taxon>
    </lineage>
</organism>
<feature type="compositionally biased region" description="Polar residues" evidence="1">
    <location>
        <begin position="180"/>
        <end position="190"/>
    </location>
</feature>
<evidence type="ECO:0000313" key="3">
    <source>
        <dbReference type="Proteomes" id="UP000193781"/>
    </source>
</evidence>
<name>A0A1X1YYK3_9MYCO</name>
<comment type="caution">
    <text evidence="2">The sequence shown here is derived from an EMBL/GenBank/DDBJ whole genome shotgun (WGS) entry which is preliminary data.</text>
</comment>
<feature type="region of interest" description="Disordered" evidence="1">
    <location>
        <begin position="174"/>
        <end position="213"/>
    </location>
</feature>
<evidence type="ECO:0000256" key="1">
    <source>
        <dbReference type="SAM" id="MobiDB-lite"/>
    </source>
</evidence>
<dbReference type="RefSeq" id="WP_085165404.1">
    <property type="nucleotide sequence ID" value="NZ_LQPH01000164.1"/>
</dbReference>
<protein>
    <submittedName>
        <fullName evidence="2">Plasmid replication protein</fullName>
    </submittedName>
</protein>
<evidence type="ECO:0000313" key="2">
    <source>
        <dbReference type="EMBL" id="ORW16177.1"/>
    </source>
</evidence>
<dbReference type="Proteomes" id="UP000193781">
    <property type="component" value="Unassembled WGS sequence"/>
</dbReference>
<keyword evidence="3" id="KW-1185">Reference proteome</keyword>
<accession>A0A1X1YYK3</accession>
<feature type="region of interest" description="Disordered" evidence="1">
    <location>
        <begin position="353"/>
        <end position="395"/>
    </location>
</feature>
<gene>
    <name evidence="2" type="ORF">AWC17_15125</name>
</gene>
<sequence>MLDIRRGRRLLGAAPPPPSLFVNLELADDAYVGVPCWSGGGAYWAHVTVAAAYDLRYAEIRPQMTSGGIAKRTLVVIAAAFARTADADTGRNARPTNEQLADATGFTERTVQRARECLRLLAVATEVLRGRQRTYIERMASWRMGDRHRGWASVWALHDDAQVNRVIHSVSPHLERSPVTPHTSPQNRLVTTHGRHKGARQGVATRRPAPDPGGRRLAADWRNHPHAPPWARRFTPTSWAAMLAAPAAAGWTPRDLNQLITDWLGVGRRIPDSPARPIGLLGAILTWHGADNLGERPAALDEAREAQARAAQRIRIAENAASHRAHLAGRAAAQAAQSGPGRAKAFAALSAARRRSAQRRTEQAAAEQTRLEALIDRARRDGSPAPDATRNDLWR</sequence>
<feature type="compositionally biased region" description="Basic and acidic residues" evidence="1">
    <location>
        <begin position="369"/>
        <end position="382"/>
    </location>
</feature>
<dbReference type="EMBL" id="LQPH01000164">
    <property type="protein sequence ID" value="ORW16177.1"/>
    <property type="molecule type" value="Genomic_DNA"/>
</dbReference>
<proteinExistence type="predicted"/>
<reference evidence="2 3" key="1">
    <citation type="submission" date="2016-01" db="EMBL/GenBank/DDBJ databases">
        <title>The new phylogeny of the genus Mycobacterium.</title>
        <authorList>
            <person name="Tarcisio F."/>
            <person name="Conor M."/>
            <person name="Antonella G."/>
            <person name="Elisabetta G."/>
            <person name="Giulia F.S."/>
            <person name="Sara T."/>
            <person name="Anna F."/>
            <person name="Clotilde B."/>
            <person name="Roberto B."/>
            <person name="Veronica D.S."/>
            <person name="Fabio R."/>
            <person name="Monica P."/>
            <person name="Olivier J."/>
            <person name="Enrico T."/>
            <person name="Nicola S."/>
        </authorList>
    </citation>
    <scope>NUCLEOTIDE SEQUENCE [LARGE SCALE GENOMIC DNA]</scope>
    <source>
        <strain evidence="2 3">DSM 44803</strain>
    </source>
</reference>
<dbReference type="AlphaFoldDB" id="A0A1X1YYK3"/>